<dbReference type="AlphaFoldDB" id="A0A7K1Y585"/>
<evidence type="ECO:0000313" key="4">
    <source>
        <dbReference type="Proteomes" id="UP000466586"/>
    </source>
</evidence>
<dbReference type="PANTHER" id="PTHR30023:SF0">
    <property type="entry name" value="PENICILLIN-SENSITIVE CARBOXYPEPTIDASE A"/>
    <property type="match status" value="1"/>
</dbReference>
<dbReference type="Pfam" id="PF02113">
    <property type="entry name" value="Peptidase_S13"/>
    <property type="match status" value="2"/>
</dbReference>
<protein>
    <recommendedName>
        <fullName evidence="5">Peptidase S13</fullName>
    </recommendedName>
</protein>
<dbReference type="Gene3D" id="3.40.710.10">
    <property type="entry name" value="DD-peptidase/beta-lactamase superfamily"/>
    <property type="match status" value="1"/>
</dbReference>
<dbReference type="SUPFAM" id="SSF56601">
    <property type="entry name" value="beta-lactamase/transpeptidase-like"/>
    <property type="match status" value="1"/>
</dbReference>
<dbReference type="GO" id="GO:0004185">
    <property type="term" value="F:serine-type carboxypeptidase activity"/>
    <property type="evidence" value="ECO:0007669"/>
    <property type="project" value="InterPro"/>
</dbReference>
<dbReference type="PRINTS" id="PR00922">
    <property type="entry name" value="DADACBPTASE3"/>
</dbReference>
<gene>
    <name evidence="3" type="ORF">GS399_02090</name>
</gene>
<evidence type="ECO:0008006" key="5">
    <source>
        <dbReference type="Google" id="ProtNLM"/>
    </source>
</evidence>
<evidence type="ECO:0000313" key="3">
    <source>
        <dbReference type="EMBL" id="MXV49745.1"/>
    </source>
</evidence>
<keyword evidence="4" id="KW-1185">Reference proteome</keyword>
<keyword evidence="2" id="KW-0378">Hydrolase</keyword>
<evidence type="ECO:0000256" key="2">
    <source>
        <dbReference type="ARBA" id="ARBA00022801"/>
    </source>
</evidence>
<dbReference type="RefSeq" id="WP_160842914.1">
    <property type="nucleotide sequence ID" value="NZ_WVHT01000001.1"/>
</dbReference>
<comment type="similarity">
    <text evidence="1">Belongs to the peptidase S13 family.</text>
</comment>
<dbReference type="Proteomes" id="UP000466586">
    <property type="component" value="Unassembled WGS sequence"/>
</dbReference>
<comment type="caution">
    <text evidence="3">The sequence shown here is derived from an EMBL/GenBank/DDBJ whole genome shotgun (WGS) entry which is preliminary data.</text>
</comment>
<evidence type="ECO:0000256" key="1">
    <source>
        <dbReference type="ARBA" id="ARBA00006096"/>
    </source>
</evidence>
<sequence>MKLRRIYFYILILCAFFNQYNAVAGPGKLRRMIRKSSILKSQHTGFALYNIGDKKWLKGYQDDKYFQPASNTKLYTFYGGLCILKDSVPALKYIIRNDSLIFWGTGDPSLLNRAYKTEEVFNFLKSTKQKLFFADGQYTGKKFGPGWAWDDYNDDYQSEINEFPLYGNGVWFNAGTDGRISMVPDMFSLIKTNKKGPFEIRRDVDQNVFFYPRDTTGYKQFVPFETDEAEIACLLQDTLKRAVGFLHEPIPQNVKAINSLPADSLYKYMLHVSDNFTAEQLHLVYAARLGIEMNTAQTIAYIIKNYLPDLPDKPSWVDGSGLSRYNLFTPRDNVKLLEKIYEKVNDQSRLFALLPNGGKSGTLKNYFKSEIPYVFAKTGSFSNNYNLAGYLVSKRGKIYAFSFMNNNFTLPSNQIRQEVERILSYLHTHG</sequence>
<dbReference type="GO" id="GO:0006508">
    <property type="term" value="P:proteolysis"/>
    <property type="evidence" value="ECO:0007669"/>
    <property type="project" value="InterPro"/>
</dbReference>
<organism evidence="3 4">
    <name type="scientific">Hufsiella arboris</name>
    <dbReference type="NCBI Taxonomy" id="2695275"/>
    <lineage>
        <taxon>Bacteria</taxon>
        <taxon>Pseudomonadati</taxon>
        <taxon>Bacteroidota</taxon>
        <taxon>Sphingobacteriia</taxon>
        <taxon>Sphingobacteriales</taxon>
        <taxon>Sphingobacteriaceae</taxon>
        <taxon>Hufsiella</taxon>
    </lineage>
</organism>
<accession>A0A7K1Y585</accession>
<dbReference type="EMBL" id="WVHT01000001">
    <property type="protein sequence ID" value="MXV49745.1"/>
    <property type="molecule type" value="Genomic_DNA"/>
</dbReference>
<dbReference type="InterPro" id="IPR000667">
    <property type="entry name" value="Peptidase_S13"/>
</dbReference>
<name>A0A7K1Y585_9SPHI</name>
<dbReference type="GO" id="GO:0000270">
    <property type="term" value="P:peptidoglycan metabolic process"/>
    <property type="evidence" value="ECO:0007669"/>
    <property type="project" value="TreeGrafter"/>
</dbReference>
<dbReference type="PANTHER" id="PTHR30023">
    <property type="entry name" value="D-ALANYL-D-ALANINE CARBOXYPEPTIDASE"/>
    <property type="match status" value="1"/>
</dbReference>
<dbReference type="InterPro" id="IPR012338">
    <property type="entry name" value="Beta-lactam/transpept-like"/>
</dbReference>
<proteinExistence type="inferred from homology"/>
<reference evidence="3 4" key="1">
    <citation type="submission" date="2019-11" db="EMBL/GenBank/DDBJ databases">
        <title>Pedobacter sp. HMF7647 Genome sequencing and assembly.</title>
        <authorList>
            <person name="Kang H."/>
            <person name="Kim H."/>
            <person name="Joh K."/>
        </authorList>
    </citation>
    <scope>NUCLEOTIDE SEQUENCE [LARGE SCALE GENOMIC DNA]</scope>
    <source>
        <strain evidence="3 4">HMF7647</strain>
    </source>
</reference>